<dbReference type="InterPro" id="IPR036390">
    <property type="entry name" value="WH_DNA-bd_sf"/>
</dbReference>
<keyword evidence="8" id="KW-1185">Reference proteome</keyword>
<dbReference type="PIRSF" id="PIRSF028763">
    <property type="entry name" value="RNA_pol_Rpc34"/>
    <property type="match status" value="1"/>
</dbReference>
<evidence type="ECO:0000256" key="1">
    <source>
        <dbReference type="ARBA" id="ARBA00004123"/>
    </source>
</evidence>
<dbReference type="GO" id="GO:0005666">
    <property type="term" value="C:RNA polymerase III complex"/>
    <property type="evidence" value="ECO:0007669"/>
    <property type="project" value="UniProtKB-UniRule"/>
</dbReference>
<protein>
    <recommendedName>
        <fullName evidence="6">DNA-directed RNA polymerase III subunit RPC6</fullName>
        <shortName evidence="6">RNA polymerase III subunit C6</shortName>
    </recommendedName>
</protein>
<dbReference type="GO" id="GO:0006383">
    <property type="term" value="P:transcription by RNA polymerase III"/>
    <property type="evidence" value="ECO:0007669"/>
    <property type="project" value="UniProtKB-UniRule"/>
</dbReference>
<evidence type="ECO:0000256" key="6">
    <source>
        <dbReference type="PIRNR" id="PIRNR028763"/>
    </source>
</evidence>
<dbReference type="PANTHER" id="PTHR12780">
    <property type="entry name" value="RNA POLYMERASE III DNA DIRECTED , 39KD SUBUNIT-RELATED"/>
    <property type="match status" value="1"/>
</dbReference>
<evidence type="ECO:0000313" key="8">
    <source>
        <dbReference type="Proteomes" id="UP001212411"/>
    </source>
</evidence>
<reference evidence="7 8" key="1">
    <citation type="journal article" date="2023" name="G3 (Bethesda)">
        <title>A high-quality reference genome for the fission yeast Schizosaccharomyces osmophilus.</title>
        <authorList>
            <person name="Jia G.S."/>
            <person name="Zhang W.C."/>
            <person name="Liang Y."/>
            <person name="Liu X.H."/>
            <person name="Rhind N."/>
            <person name="Pidoux A."/>
            <person name="Brysch-Herzberg M."/>
            <person name="Du L.L."/>
        </authorList>
    </citation>
    <scope>NUCLEOTIDE SEQUENCE [LARGE SCALE GENOMIC DNA]</scope>
    <source>
        <strain evidence="7 8">CBS 15793</strain>
    </source>
</reference>
<proteinExistence type="inferred from homology"/>
<dbReference type="InterPro" id="IPR007832">
    <property type="entry name" value="RNA_pol_Rpc34"/>
</dbReference>
<evidence type="ECO:0000256" key="5">
    <source>
        <dbReference type="ARBA" id="ARBA00023242"/>
    </source>
</evidence>
<evidence type="ECO:0000256" key="2">
    <source>
        <dbReference type="ARBA" id="ARBA00011038"/>
    </source>
</evidence>
<evidence type="ECO:0000256" key="4">
    <source>
        <dbReference type="ARBA" id="ARBA00023163"/>
    </source>
</evidence>
<dbReference type="InterPro" id="IPR016049">
    <property type="entry name" value="RNA_pol_Rpc34-like"/>
</dbReference>
<keyword evidence="3 6" id="KW-0240">DNA-directed RNA polymerase</keyword>
<dbReference type="InterPro" id="IPR036388">
    <property type="entry name" value="WH-like_DNA-bd_sf"/>
</dbReference>
<dbReference type="FunFam" id="1.10.10.10:FF:000116">
    <property type="entry name" value="DNA-directed RNA polymerase III subunit RPC6"/>
    <property type="match status" value="1"/>
</dbReference>
<keyword evidence="5 6" id="KW-0539">Nucleus</keyword>
<dbReference type="GO" id="GO:0005654">
    <property type="term" value="C:nucleoplasm"/>
    <property type="evidence" value="ECO:0007669"/>
    <property type="project" value="UniProtKB-ARBA"/>
</dbReference>
<dbReference type="GO" id="GO:0005737">
    <property type="term" value="C:cytoplasm"/>
    <property type="evidence" value="ECO:0007669"/>
    <property type="project" value="UniProtKB-ARBA"/>
</dbReference>
<comment type="similarity">
    <text evidence="2 6">Belongs to the eukaryotic RPC34/RPC39 RNA polymerase subunit family.</text>
</comment>
<dbReference type="GeneID" id="80878372"/>
<accession>A0AAE9WF04</accession>
<dbReference type="SUPFAM" id="SSF46785">
    <property type="entry name" value="Winged helix' DNA-binding domain"/>
    <property type="match status" value="2"/>
</dbReference>
<dbReference type="Gene3D" id="1.10.10.10">
    <property type="entry name" value="Winged helix-like DNA-binding domain superfamily/Winged helix DNA-binding domain"/>
    <property type="match status" value="1"/>
</dbReference>
<comment type="function">
    <text evidence="6">DNA-dependent RNA polymerase catalyzes the transcription of DNA into RNA using the four ribonucleoside triphosphates as substrates. Specific peripheric component of RNA polymerase III which synthesizes small RNAs, such as 5S rRNA and tRNAs.</text>
</comment>
<comment type="subcellular location">
    <subcellularLocation>
        <location evidence="1 6">Nucleus</location>
    </subcellularLocation>
</comment>
<name>A0AAE9WF04_9SCHI</name>
<evidence type="ECO:0000256" key="3">
    <source>
        <dbReference type="ARBA" id="ARBA00022478"/>
    </source>
</evidence>
<dbReference type="KEGG" id="som:SOMG_04907"/>
<dbReference type="Proteomes" id="UP001212411">
    <property type="component" value="Chromosome 3"/>
</dbReference>
<evidence type="ECO:0000313" key="7">
    <source>
        <dbReference type="EMBL" id="WBW75191.1"/>
    </source>
</evidence>
<gene>
    <name evidence="7" type="primary">rpc34</name>
    <name evidence="7" type="ORF">SOMG_04907</name>
</gene>
<dbReference type="AlphaFoldDB" id="A0AAE9WF04"/>
<dbReference type="RefSeq" id="XP_056039434.1">
    <property type="nucleotide sequence ID" value="XM_056183683.1"/>
</dbReference>
<organism evidence="7 8">
    <name type="scientific">Schizosaccharomyces osmophilus</name>
    <dbReference type="NCBI Taxonomy" id="2545709"/>
    <lineage>
        <taxon>Eukaryota</taxon>
        <taxon>Fungi</taxon>
        <taxon>Dikarya</taxon>
        <taxon>Ascomycota</taxon>
        <taxon>Taphrinomycotina</taxon>
        <taxon>Schizosaccharomycetes</taxon>
        <taxon>Schizosaccharomycetales</taxon>
        <taxon>Schizosaccharomycetaceae</taxon>
        <taxon>Schizosaccharomyces</taxon>
    </lineage>
</organism>
<dbReference type="Pfam" id="PF05158">
    <property type="entry name" value="RNA_pol_Rpc34"/>
    <property type="match status" value="1"/>
</dbReference>
<keyword evidence="4 6" id="KW-0804">Transcription</keyword>
<sequence>MADQLKSLPRTARQLYDFSSTKIPNALTQQELLDGVGGSVSVNNLSSSLNLLLSKRLLEALQQGNTLVYRAVPLEEAKTVSTMEGDEQIVYDFIKNAGNEGIWTKTLTLRTNLHVHVVNRCLKALESKNLVKPIKSVKNPTRKIYMLYDLVPSSELTGGPWFTDQELDVEFIENLKKVVYRFIHAKSFPPKKNATGPDMIWSPEYNGFPTALQIHTWLRNTNITEVELSLGNVISLVDVLIYDGKVEKRSDGVSYRSVRPSPDTTNAFTEVPCGACPVADICGVGSRVSPVTCEYLDKWLS</sequence>
<dbReference type="EMBL" id="CP115613">
    <property type="protein sequence ID" value="WBW75191.1"/>
    <property type="molecule type" value="Genomic_DNA"/>
</dbReference>